<dbReference type="NCBIfam" id="TIGR00347">
    <property type="entry name" value="bioD"/>
    <property type="match status" value="1"/>
</dbReference>
<keyword evidence="7" id="KW-1185">Reference proteome</keyword>
<keyword evidence="2" id="KW-0963">Cytoplasm</keyword>
<feature type="binding site" evidence="2">
    <location>
        <begin position="130"/>
        <end position="133"/>
    </location>
    <ligand>
        <name>ATP</name>
        <dbReference type="ChEBI" id="CHEBI:30616"/>
    </ligand>
</feature>
<dbReference type="CDD" id="cd03109">
    <property type="entry name" value="DTBS"/>
    <property type="match status" value="1"/>
</dbReference>
<feature type="active site" evidence="2">
    <location>
        <position position="57"/>
    </location>
</feature>
<keyword evidence="2" id="KW-0460">Magnesium</keyword>
<evidence type="ECO:0000256" key="3">
    <source>
        <dbReference type="SAM" id="MobiDB-lite"/>
    </source>
</evidence>
<dbReference type="GO" id="GO:0004141">
    <property type="term" value="F:dethiobiotin synthase activity"/>
    <property type="evidence" value="ECO:0007669"/>
    <property type="project" value="UniProtKB-UniRule"/>
</dbReference>
<proteinExistence type="inferred from homology"/>
<evidence type="ECO:0000256" key="1">
    <source>
        <dbReference type="ARBA" id="ARBA00022756"/>
    </source>
</evidence>
<comment type="caution">
    <text evidence="2">Lacks conserved residue(s) required for the propagation of feature annotation.</text>
</comment>
<organism evidence="4 6">
    <name type="scientific">Archangium gephyra</name>
    <dbReference type="NCBI Taxonomy" id="48"/>
    <lineage>
        <taxon>Bacteria</taxon>
        <taxon>Pseudomonadati</taxon>
        <taxon>Myxococcota</taxon>
        <taxon>Myxococcia</taxon>
        <taxon>Myxococcales</taxon>
        <taxon>Cystobacterineae</taxon>
        <taxon>Archangiaceae</taxon>
        <taxon>Archangium</taxon>
    </lineage>
</organism>
<dbReference type="Proteomes" id="UP000035579">
    <property type="component" value="Chromosome"/>
</dbReference>
<dbReference type="GO" id="GO:0005524">
    <property type="term" value="F:ATP binding"/>
    <property type="evidence" value="ECO:0007669"/>
    <property type="project" value="UniProtKB-UniRule"/>
</dbReference>
<feature type="binding site" evidence="2">
    <location>
        <position position="71"/>
    </location>
    <ligand>
        <name>ATP</name>
        <dbReference type="ChEBI" id="CHEBI:30616"/>
    </ligand>
</feature>
<reference evidence="4 6" key="1">
    <citation type="submission" date="2015-05" db="EMBL/GenBank/DDBJ databases">
        <title>Genome assembly of Archangium gephyra DSM 2261.</title>
        <authorList>
            <person name="Sharma G."/>
            <person name="Subramanian S."/>
        </authorList>
    </citation>
    <scope>NUCLEOTIDE SEQUENCE [LARGE SCALE GENOMIC DNA]</scope>
    <source>
        <strain evidence="4 6">DSM 2261</strain>
    </source>
</reference>
<reference evidence="5 7" key="2">
    <citation type="submission" date="2018-08" db="EMBL/GenBank/DDBJ databases">
        <title>Genomic Encyclopedia of Archaeal and Bacterial Type Strains, Phase II (KMG-II): from individual species to whole genera.</title>
        <authorList>
            <person name="Goeker M."/>
        </authorList>
    </citation>
    <scope>NUCLEOTIDE SEQUENCE [LARGE SCALE GENOMIC DNA]</scope>
    <source>
        <strain evidence="5 7">DSM 2261</strain>
    </source>
</reference>
<dbReference type="InterPro" id="IPR027417">
    <property type="entry name" value="P-loop_NTPase"/>
</dbReference>
<dbReference type="EMBL" id="CP011509">
    <property type="protein sequence ID" value="AKJ00895.1"/>
    <property type="molecule type" value="Genomic_DNA"/>
</dbReference>
<dbReference type="EMBL" id="QUMU01000012">
    <property type="protein sequence ID" value="REG26063.1"/>
    <property type="molecule type" value="Genomic_DNA"/>
</dbReference>
<comment type="subcellular location">
    <subcellularLocation>
        <location evidence="2">Cytoplasm</location>
    </subcellularLocation>
</comment>
<feature type="region of interest" description="Disordered" evidence="3">
    <location>
        <begin position="1"/>
        <end position="21"/>
    </location>
</feature>
<comment type="similarity">
    <text evidence="2">Belongs to the dethiobiotin synthetase family.</text>
</comment>
<protein>
    <recommendedName>
        <fullName evidence="2">ATP-dependent dethiobiotin synthetase BioD</fullName>
        <ecNumber evidence="2">6.3.3.3</ecNumber>
    </recommendedName>
    <alternativeName>
        <fullName evidence="2">DTB synthetase</fullName>
        <shortName evidence="2">DTBS</shortName>
    </alternativeName>
    <alternativeName>
        <fullName evidence="2">Dethiobiotin synthase</fullName>
    </alternativeName>
</protein>
<keyword evidence="2" id="KW-0067">ATP-binding</keyword>
<comment type="pathway">
    <text evidence="2">Cofactor biosynthesis; biotin biosynthesis; biotin from 7,8-diaminononanoate: step 1/2.</text>
</comment>
<gene>
    <name evidence="2" type="primary">bioD</name>
    <name evidence="4" type="ORF">AA314_02521</name>
    <name evidence="5" type="ORF">ATI61_112158</name>
</gene>
<keyword evidence="2" id="KW-0479">Metal-binding</keyword>
<keyword evidence="2" id="KW-0547">Nucleotide-binding</keyword>
<evidence type="ECO:0000313" key="7">
    <source>
        <dbReference type="Proteomes" id="UP000256345"/>
    </source>
</evidence>
<feature type="binding site" evidence="2">
    <location>
        <position position="61"/>
    </location>
    <ligand>
        <name>substrate</name>
    </ligand>
</feature>
<dbReference type="PANTHER" id="PTHR43210">
    <property type="entry name" value="DETHIOBIOTIN SYNTHETASE"/>
    <property type="match status" value="1"/>
</dbReference>
<dbReference type="PANTHER" id="PTHR43210:SF5">
    <property type="entry name" value="DETHIOBIOTIN SYNTHETASE"/>
    <property type="match status" value="1"/>
</dbReference>
<dbReference type="GO" id="GO:0000287">
    <property type="term" value="F:magnesium ion binding"/>
    <property type="evidence" value="ECO:0007669"/>
    <property type="project" value="UniProtKB-UniRule"/>
</dbReference>
<dbReference type="PIRSF" id="PIRSF006755">
    <property type="entry name" value="DTB_synth"/>
    <property type="match status" value="1"/>
</dbReference>
<evidence type="ECO:0000313" key="4">
    <source>
        <dbReference type="EMBL" id="AKJ00895.1"/>
    </source>
</evidence>
<comment type="function">
    <text evidence="2">Catalyzes a mechanistically unusual reaction, the ATP-dependent insertion of CO2 between the N7 and N8 nitrogen atoms of 7,8-diaminopelargonic acid (DAPA, also called 7,8-diammoniononanoate) to form a ureido ring.</text>
</comment>
<feature type="binding site" evidence="2">
    <location>
        <begin position="190"/>
        <end position="191"/>
    </location>
    <ligand>
        <name>ATP</name>
        <dbReference type="ChEBI" id="CHEBI:30616"/>
    </ligand>
</feature>
<feature type="binding site" evidence="2">
    <location>
        <position position="71"/>
    </location>
    <ligand>
        <name>Mg(2+)</name>
        <dbReference type="ChEBI" id="CHEBI:18420"/>
    </ligand>
</feature>
<dbReference type="SUPFAM" id="SSF52540">
    <property type="entry name" value="P-loop containing nucleoside triphosphate hydrolases"/>
    <property type="match status" value="1"/>
</dbReference>
<evidence type="ECO:0000313" key="5">
    <source>
        <dbReference type="EMBL" id="REG26063.1"/>
    </source>
</evidence>
<feature type="binding site" evidence="2">
    <location>
        <begin position="220"/>
        <end position="222"/>
    </location>
    <ligand>
        <name>ATP</name>
        <dbReference type="ChEBI" id="CHEBI:30616"/>
    </ligand>
</feature>
<dbReference type="RefSeq" id="WP_047855614.1">
    <property type="nucleotide sequence ID" value="NZ_CP011509.1"/>
</dbReference>
<dbReference type="GO" id="GO:0005829">
    <property type="term" value="C:cytosol"/>
    <property type="evidence" value="ECO:0007669"/>
    <property type="project" value="TreeGrafter"/>
</dbReference>
<comment type="subunit">
    <text evidence="2">Homodimer.</text>
</comment>
<comment type="cofactor">
    <cofactor evidence="2">
        <name>Mg(2+)</name>
        <dbReference type="ChEBI" id="CHEBI:18420"/>
    </cofactor>
</comment>
<dbReference type="Proteomes" id="UP000256345">
    <property type="component" value="Unassembled WGS sequence"/>
</dbReference>
<feature type="binding site" evidence="2">
    <location>
        <position position="36"/>
    </location>
    <ligand>
        <name>Mg(2+)</name>
        <dbReference type="ChEBI" id="CHEBI:18420"/>
    </ligand>
</feature>
<dbReference type="GO" id="GO:0009102">
    <property type="term" value="P:biotin biosynthetic process"/>
    <property type="evidence" value="ECO:0007669"/>
    <property type="project" value="UniProtKB-UniRule"/>
</dbReference>
<keyword evidence="1 2" id="KW-0093">Biotin biosynthesis</keyword>
<dbReference type="HAMAP" id="MF_00336">
    <property type="entry name" value="BioD"/>
    <property type="match status" value="1"/>
</dbReference>
<dbReference type="EC" id="6.3.3.3" evidence="2"/>
<sequence length="247" mass="26401">MATRGSRHPHPVPLPEGEGKWPRFFVTGTDTGVGKTQASRALLSLLADAGLSPQGFKPYESGCASLSAPSDALSLREAARSALPLDIVCPHRFRAPLAPGVAARRLGREPDWNTTLAAWERVRHGSVVVEGAGGLFVPLDSSHDVIDLISTLGLPVLLVARAGLGTLNHTALSLEALAARNIPVAAVLLSRSTPSRDPSERDNPSLLSERHHIQVLGPVPYLEDPRRRHAAFRKALAPLVPERARGR</sequence>
<evidence type="ECO:0000256" key="2">
    <source>
        <dbReference type="HAMAP-Rule" id="MF_00336"/>
    </source>
</evidence>
<accession>A0AAC8Q4A0</accession>
<evidence type="ECO:0000313" key="6">
    <source>
        <dbReference type="Proteomes" id="UP000035579"/>
    </source>
</evidence>
<name>A0AAC8Q4A0_9BACT</name>
<feature type="compositionally biased region" description="Basic residues" evidence="3">
    <location>
        <begin position="1"/>
        <end position="10"/>
    </location>
</feature>
<dbReference type="Gene3D" id="3.40.50.300">
    <property type="entry name" value="P-loop containing nucleotide triphosphate hydrolases"/>
    <property type="match status" value="1"/>
</dbReference>
<dbReference type="AlphaFoldDB" id="A0AAC8Q4A0"/>
<feature type="binding site" evidence="2">
    <location>
        <position position="130"/>
    </location>
    <ligand>
        <name>Mg(2+)</name>
        <dbReference type="ChEBI" id="CHEBI:18420"/>
    </ligand>
</feature>
<dbReference type="InterPro" id="IPR004472">
    <property type="entry name" value="DTB_synth_BioD"/>
</dbReference>
<dbReference type="Pfam" id="PF13500">
    <property type="entry name" value="AAA_26"/>
    <property type="match status" value="1"/>
</dbReference>
<comment type="catalytic activity">
    <reaction evidence="2">
        <text>(7R,8S)-7,8-diammoniononanoate + CO2 + ATP = (4R,5S)-dethiobiotin + ADP + phosphate + 3 H(+)</text>
        <dbReference type="Rhea" id="RHEA:15805"/>
        <dbReference type="ChEBI" id="CHEBI:15378"/>
        <dbReference type="ChEBI" id="CHEBI:16526"/>
        <dbReference type="ChEBI" id="CHEBI:30616"/>
        <dbReference type="ChEBI" id="CHEBI:43474"/>
        <dbReference type="ChEBI" id="CHEBI:149469"/>
        <dbReference type="ChEBI" id="CHEBI:149473"/>
        <dbReference type="ChEBI" id="CHEBI:456216"/>
        <dbReference type="EC" id="6.3.3.3"/>
    </reaction>
</comment>
<dbReference type="KEGG" id="age:AA314_02521"/>
<keyword evidence="2" id="KW-0436">Ligase</keyword>